<dbReference type="PANTHER" id="PTHR32009">
    <property type="entry name" value="TMV RESISTANCE PROTEIN N-LIKE"/>
    <property type="match status" value="1"/>
</dbReference>
<dbReference type="Pfam" id="PF14299">
    <property type="entry name" value="PP2"/>
    <property type="match status" value="1"/>
</dbReference>
<evidence type="ECO:0000313" key="3">
    <source>
        <dbReference type="EMBL" id="KFK32273.1"/>
    </source>
</evidence>
<evidence type="ECO:0000256" key="1">
    <source>
        <dbReference type="ARBA" id="ARBA00023027"/>
    </source>
</evidence>
<dbReference type="Pfam" id="PF01582">
    <property type="entry name" value="TIR"/>
    <property type="match status" value="1"/>
</dbReference>
<feature type="domain" description="TIR" evidence="2">
    <location>
        <begin position="11"/>
        <end position="174"/>
    </location>
</feature>
<protein>
    <recommendedName>
        <fullName evidence="2">TIR domain-containing protein</fullName>
    </recommendedName>
</protein>
<sequence>MATSSWVATPTGPQVFINFRGKDVRKNFVSFLAPTLRSANINVFIDEDMLLSTDLSDLLTEIEQSEIALVIFSKNYANSDWCLDELAKIKERKDQGRLRVIPIFYNLDTSVVKELTNDFGNNYRDLKRKHLHEPERTQKWEEALLTIPDIKGMPRAEQSETTDHEFIDKLVVRIQKLLADMAVRGNRATGPNSQDAAMVPTRQQERVVNRQGGSMVPARLLDITHSKDSKKWVWNSISEAPDYASIEVVTMINVYWLKIFGSWETKDLTPETKYEVAFVAKLEDDAAGWDQPVTLKLKVELEDGSERRKDRTSDLRNYIGHGWVDILAGAFMTPPKDSWGKITFTMYQHVDTDRKHGLVVKGVAIRPQSK</sequence>
<evidence type="ECO:0000313" key="4">
    <source>
        <dbReference type="Proteomes" id="UP000029120"/>
    </source>
</evidence>
<dbReference type="EMBL" id="CM002874">
    <property type="protein sequence ID" value="KFK32273.1"/>
    <property type="molecule type" value="Genomic_DNA"/>
</dbReference>
<proteinExistence type="predicted"/>
<dbReference type="InterPro" id="IPR035897">
    <property type="entry name" value="Toll_tir_struct_dom_sf"/>
</dbReference>
<dbReference type="Gramene" id="KFK32273">
    <property type="protein sequence ID" value="KFK32273"/>
    <property type="gene ID" value="AALP_AA6G221000"/>
</dbReference>
<dbReference type="AlphaFoldDB" id="A0A087GQX1"/>
<dbReference type="GO" id="GO:0007165">
    <property type="term" value="P:signal transduction"/>
    <property type="evidence" value="ECO:0007669"/>
    <property type="project" value="InterPro"/>
</dbReference>
<dbReference type="Gene3D" id="3.40.50.10140">
    <property type="entry name" value="Toll/interleukin-1 receptor homology (TIR) domain"/>
    <property type="match status" value="1"/>
</dbReference>
<accession>A0A087GQX1</accession>
<dbReference type="Proteomes" id="UP000029120">
    <property type="component" value="Chromosome 6"/>
</dbReference>
<keyword evidence="1" id="KW-0520">NAD</keyword>
<dbReference type="InterPro" id="IPR000157">
    <property type="entry name" value="TIR_dom"/>
</dbReference>
<gene>
    <name evidence="3" type="ordered locus">AALP_Aa6g221000</name>
</gene>
<dbReference type="InterPro" id="IPR025886">
    <property type="entry name" value="PP2-like"/>
</dbReference>
<keyword evidence="4" id="KW-1185">Reference proteome</keyword>
<dbReference type="OrthoDB" id="533833at2759"/>
<organism evidence="3 4">
    <name type="scientific">Arabis alpina</name>
    <name type="common">Alpine rock-cress</name>
    <dbReference type="NCBI Taxonomy" id="50452"/>
    <lineage>
        <taxon>Eukaryota</taxon>
        <taxon>Viridiplantae</taxon>
        <taxon>Streptophyta</taxon>
        <taxon>Embryophyta</taxon>
        <taxon>Tracheophyta</taxon>
        <taxon>Spermatophyta</taxon>
        <taxon>Magnoliopsida</taxon>
        <taxon>eudicotyledons</taxon>
        <taxon>Gunneridae</taxon>
        <taxon>Pentapetalae</taxon>
        <taxon>rosids</taxon>
        <taxon>malvids</taxon>
        <taxon>Brassicales</taxon>
        <taxon>Brassicaceae</taxon>
        <taxon>Arabideae</taxon>
        <taxon>Arabis</taxon>
    </lineage>
</organism>
<dbReference type="PROSITE" id="PS50104">
    <property type="entry name" value="TIR"/>
    <property type="match status" value="1"/>
</dbReference>
<name>A0A087GQX1_ARAAL</name>
<dbReference type="OMA" id="NRQGGSM"/>
<evidence type="ECO:0000259" key="2">
    <source>
        <dbReference type="PROSITE" id="PS50104"/>
    </source>
</evidence>
<reference evidence="4" key="1">
    <citation type="journal article" date="2015" name="Nat. Plants">
        <title>Genome expansion of Arabis alpina linked with retrotransposition and reduced symmetric DNA methylation.</title>
        <authorList>
            <person name="Willing E.M."/>
            <person name="Rawat V."/>
            <person name="Mandakova T."/>
            <person name="Maumus F."/>
            <person name="James G.V."/>
            <person name="Nordstroem K.J."/>
            <person name="Becker C."/>
            <person name="Warthmann N."/>
            <person name="Chica C."/>
            <person name="Szarzynska B."/>
            <person name="Zytnicki M."/>
            <person name="Albani M.C."/>
            <person name="Kiefer C."/>
            <person name="Bergonzi S."/>
            <person name="Castaings L."/>
            <person name="Mateos J.L."/>
            <person name="Berns M.C."/>
            <person name="Bujdoso N."/>
            <person name="Piofczyk T."/>
            <person name="de Lorenzo L."/>
            <person name="Barrero-Sicilia C."/>
            <person name="Mateos I."/>
            <person name="Piednoel M."/>
            <person name="Hagmann J."/>
            <person name="Chen-Min-Tao R."/>
            <person name="Iglesias-Fernandez R."/>
            <person name="Schuster S.C."/>
            <person name="Alonso-Blanco C."/>
            <person name="Roudier F."/>
            <person name="Carbonero P."/>
            <person name="Paz-Ares J."/>
            <person name="Davis S.J."/>
            <person name="Pecinka A."/>
            <person name="Quesneville H."/>
            <person name="Colot V."/>
            <person name="Lysak M.A."/>
            <person name="Weigel D."/>
            <person name="Coupland G."/>
            <person name="Schneeberger K."/>
        </authorList>
    </citation>
    <scope>NUCLEOTIDE SEQUENCE [LARGE SCALE GENOMIC DNA]</scope>
    <source>
        <strain evidence="4">cv. Pajares</strain>
    </source>
</reference>
<dbReference type="SUPFAM" id="SSF52200">
    <property type="entry name" value="Toll/Interleukin receptor TIR domain"/>
    <property type="match status" value="1"/>
</dbReference>
<dbReference type="SMART" id="SM00255">
    <property type="entry name" value="TIR"/>
    <property type="match status" value="1"/>
</dbReference>
<dbReference type="FunFam" id="3.40.50.10140:FF:000007">
    <property type="entry name" value="Disease resistance protein (TIR-NBS-LRR class)"/>
    <property type="match status" value="1"/>
</dbReference>
<dbReference type="PANTHER" id="PTHR32009:SF75">
    <property type="entry name" value="PROTEIN PHLOEM PROTEIN 2-LIKE A5-RELATED"/>
    <property type="match status" value="1"/>
</dbReference>
<dbReference type="eggNOG" id="KOG0017">
    <property type="taxonomic scope" value="Eukaryota"/>
</dbReference>